<dbReference type="Proteomes" id="UP001183222">
    <property type="component" value="Unassembled WGS sequence"/>
</dbReference>
<keyword evidence="10" id="KW-0961">Cell wall biogenesis/degradation</keyword>
<dbReference type="RefSeq" id="WP_311343935.1">
    <property type="nucleotide sequence ID" value="NZ_JAVREI010000001.1"/>
</dbReference>
<evidence type="ECO:0000256" key="9">
    <source>
        <dbReference type="ARBA" id="ARBA00023136"/>
    </source>
</evidence>
<keyword evidence="7 11" id="KW-0812">Transmembrane</keyword>
<evidence type="ECO:0000256" key="4">
    <source>
        <dbReference type="ARBA" id="ARBA00022475"/>
    </source>
</evidence>
<feature type="transmembrane region" description="Helical" evidence="11">
    <location>
        <begin position="197"/>
        <end position="215"/>
    </location>
</feature>
<name>A0ABU2K4L8_9ACTN</name>
<feature type="transmembrane region" description="Helical" evidence="11">
    <location>
        <begin position="436"/>
        <end position="457"/>
    </location>
</feature>
<sequence>MSSARPAQGRAAHLRLPLILLAALSLLSSVAFVLAPVERPEAVYGWPSAPGDATAVAIPLMLERPVEVRAEWDCAAARAADDGTALLSTTPLDRPPGGAGLAGGLRVAVDGGDLVVRSGGTDLPAQAIPGSGDCSWELTSSAEATTLRLDGEVVADDTGDLRPAVAGVFSDVADPAGLSVAVTADTVFQTSPTPLKYALAVLAVLALAGAVVLVVRRERRTVPAGTDPPAPSAVRPGAGVVRPGVDAVVALGLAVWTFIGPMTVDDGYITGIVRSRDENGFVGNVYRWFNAPEAPFGWHYELLDLWSGISESTLWMRVPSSLLGIATWLLIARGLLPRLGRFAASRSTYAIAAATFALWWLPTNLGLRPEPWVAAGFAAVMVLVEGGLRRGRSAALLLGLVVAGATLAVTPTGAVAFLPFLAAAVPILRLARSSPLGLPALTVAAAASAATALLLVFGDQNLAALGEANRIRSALPGALPWSDEPERWYLLLSNGDLQGSLGRRVPVLLAVLAVLGIVWQRVSARWPHTADSSVAGRLAATFGLSLVVLMATPTKWTMHFSALVPVGTALIVVAVHLFGPRLRAASAGGRIPTAALTRTAVPLALVLLVGAQSWAGLNRYAYLSDLGVPWNDVPPEVLGLSISSMLLILAVLVSAGAAATVIWARARDVEDVRVPLARYLPSPGLVAVGLVVLTVALQLGSFVQSTRARQDTYTLASDAAATLGGEPCGLAEELRVEPDPAAGLLTPATVRGSAGEPVLDGFAAVPDGRAPAGPDLTMAGVALPGWAATGDTDEPARLVTGWFEVPDALREERLPLVVTTSGHRRAGTSVVAEYGRAQDGDVEILRSVRVPDIGGAPAARDGRLDPGAVPPEAELVRLVAEDGGVEGDLPLAVSVPRVPVTVPFRDVVDPGSPALVDWPVAFVFPCQSMAVQQNGLTDVPDWRISPAAPDEAGDIVVQEDLGGPYAPARSLVDQEHVPVYLTGQPLERPVSLYAWEPRIELAEPVRRITTGTVAGWAG</sequence>
<dbReference type="InterPro" id="IPR040920">
    <property type="entry name" value="Arabino_trans_N"/>
</dbReference>
<dbReference type="EMBL" id="JAVREI010000001">
    <property type="protein sequence ID" value="MDT0275124.1"/>
    <property type="molecule type" value="Genomic_DNA"/>
</dbReference>
<proteinExistence type="inferred from homology"/>
<dbReference type="InterPro" id="IPR027451">
    <property type="entry name" value="EmbABC_dom1"/>
</dbReference>
<feature type="transmembrane region" description="Helical" evidence="11">
    <location>
        <begin position="637"/>
        <end position="664"/>
    </location>
</feature>
<accession>A0ABU2K4L8</accession>
<feature type="transmembrane region" description="Helical" evidence="11">
    <location>
        <begin position="599"/>
        <end position="617"/>
    </location>
</feature>
<protein>
    <submittedName>
        <fullName evidence="15">Arabinosyltransferase domain-containing protein</fullName>
    </submittedName>
</protein>
<evidence type="ECO:0000256" key="6">
    <source>
        <dbReference type="ARBA" id="ARBA00022679"/>
    </source>
</evidence>
<feature type="transmembrane region" description="Helical" evidence="11">
    <location>
        <begin position="685"/>
        <end position="703"/>
    </location>
</feature>
<dbReference type="Pfam" id="PF17689">
    <property type="entry name" value="Arabino_trans_N"/>
    <property type="match status" value="1"/>
</dbReference>
<evidence type="ECO:0000259" key="13">
    <source>
        <dbReference type="Pfam" id="PF14896"/>
    </source>
</evidence>
<evidence type="ECO:0000259" key="14">
    <source>
        <dbReference type="Pfam" id="PF17689"/>
    </source>
</evidence>
<feature type="domain" description="Arabinosyltransferas concanavalin like" evidence="14">
    <location>
        <begin position="41"/>
        <end position="186"/>
    </location>
</feature>
<comment type="similarity">
    <text evidence="3">Belongs to the emb family.</text>
</comment>
<organism evidence="15 16">
    <name type="scientific">Blastococcus goldschmidtiae</name>
    <dbReference type="NCBI Taxonomy" id="3075546"/>
    <lineage>
        <taxon>Bacteria</taxon>
        <taxon>Bacillati</taxon>
        <taxon>Actinomycetota</taxon>
        <taxon>Actinomycetes</taxon>
        <taxon>Geodermatophilales</taxon>
        <taxon>Geodermatophilaceae</taxon>
        <taxon>Blastococcus</taxon>
    </lineage>
</organism>
<feature type="domain" description="Arabinosyltransferase C-terminal" evidence="13">
    <location>
        <begin position="790"/>
        <end position="1004"/>
    </location>
</feature>
<feature type="transmembrane region" description="Helical" evidence="11">
    <location>
        <begin position="372"/>
        <end position="388"/>
    </location>
</feature>
<gene>
    <name evidence="15" type="ORF">RM425_04355</name>
</gene>
<evidence type="ECO:0000256" key="1">
    <source>
        <dbReference type="ARBA" id="ARBA00003001"/>
    </source>
</evidence>
<keyword evidence="16" id="KW-1185">Reference proteome</keyword>
<feature type="domain" description="Arabinofuranosyltransferase central" evidence="12">
    <location>
        <begin position="191"/>
        <end position="659"/>
    </location>
</feature>
<keyword evidence="6" id="KW-0808">Transferase</keyword>
<feature type="transmembrane region" description="Helical" evidence="11">
    <location>
        <begin position="558"/>
        <end position="578"/>
    </location>
</feature>
<evidence type="ECO:0000256" key="5">
    <source>
        <dbReference type="ARBA" id="ARBA00022676"/>
    </source>
</evidence>
<feature type="domain" description="Arabinosyltransferase C-terminal" evidence="13">
    <location>
        <begin position="701"/>
        <end position="749"/>
    </location>
</feature>
<evidence type="ECO:0000256" key="7">
    <source>
        <dbReference type="ARBA" id="ARBA00022692"/>
    </source>
</evidence>
<dbReference type="InterPro" id="IPR032731">
    <property type="entry name" value="Arabino_trans_C"/>
</dbReference>
<feature type="transmembrane region" description="Helical" evidence="11">
    <location>
        <begin position="342"/>
        <end position="360"/>
    </location>
</feature>
<feature type="transmembrane region" description="Helical" evidence="11">
    <location>
        <begin position="394"/>
        <end position="424"/>
    </location>
</feature>
<dbReference type="Pfam" id="PF04602">
    <property type="entry name" value="Arabinose_trans"/>
    <property type="match status" value="1"/>
</dbReference>
<dbReference type="Pfam" id="PF14896">
    <property type="entry name" value="Arabino_trans_C"/>
    <property type="match status" value="2"/>
</dbReference>
<evidence type="ECO:0000256" key="3">
    <source>
        <dbReference type="ARBA" id="ARBA00008195"/>
    </source>
</evidence>
<evidence type="ECO:0000256" key="11">
    <source>
        <dbReference type="SAM" id="Phobius"/>
    </source>
</evidence>
<comment type="caution">
    <text evidence="15">The sequence shown here is derived from an EMBL/GenBank/DDBJ whole genome shotgun (WGS) entry which is preliminary data.</text>
</comment>
<dbReference type="Gene3D" id="3.40.190.160">
    <property type="match status" value="1"/>
</dbReference>
<feature type="transmembrane region" description="Helical" evidence="11">
    <location>
        <begin position="534"/>
        <end position="552"/>
    </location>
</feature>
<evidence type="ECO:0000313" key="16">
    <source>
        <dbReference type="Proteomes" id="UP001183222"/>
    </source>
</evidence>
<evidence type="ECO:0000256" key="10">
    <source>
        <dbReference type="ARBA" id="ARBA00023316"/>
    </source>
</evidence>
<feature type="transmembrane region" description="Helical" evidence="11">
    <location>
        <begin position="314"/>
        <end position="336"/>
    </location>
</feature>
<keyword evidence="8 11" id="KW-1133">Transmembrane helix</keyword>
<dbReference type="Gene3D" id="2.60.120.610">
    <property type="entry name" value="arabinofuranosyltransferase like domain"/>
    <property type="match status" value="1"/>
</dbReference>
<reference evidence="16" key="1">
    <citation type="submission" date="2023-07" db="EMBL/GenBank/DDBJ databases">
        <title>30 novel species of actinomycetes from the DSMZ collection.</title>
        <authorList>
            <person name="Nouioui I."/>
        </authorList>
    </citation>
    <scope>NUCLEOTIDE SEQUENCE [LARGE SCALE GENOMIC DNA]</scope>
    <source>
        <strain evidence="16">DSM 46792</strain>
    </source>
</reference>
<evidence type="ECO:0000256" key="2">
    <source>
        <dbReference type="ARBA" id="ARBA00004651"/>
    </source>
</evidence>
<evidence type="ECO:0000259" key="12">
    <source>
        <dbReference type="Pfam" id="PF04602"/>
    </source>
</evidence>
<evidence type="ECO:0000313" key="15">
    <source>
        <dbReference type="EMBL" id="MDT0275124.1"/>
    </source>
</evidence>
<keyword evidence="5" id="KW-0328">Glycosyltransferase</keyword>
<dbReference type="InterPro" id="IPR007680">
    <property type="entry name" value="Arabino_trans_central"/>
</dbReference>
<keyword evidence="9 11" id="KW-0472">Membrane</keyword>
<comment type="function">
    <text evidence="1">Arabinosyl transferase responsible for the polymerization of arabinose into the arabinan of arabinogalactan.</text>
</comment>
<evidence type="ECO:0000256" key="8">
    <source>
        <dbReference type="ARBA" id="ARBA00022989"/>
    </source>
</evidence>
<keyword evidence="4" id="KW-1003">Cell membrane</keyword>
<comment type="subcellular location">
    <subcellularLocation>
        <location evidence="2">Cell membrane</location>
        <topology evidence="2">Multi-pass membrane protein</topology>
    </subcellularLocation>
</comment>